<dbReference type="InterPro" id="IPR016047">
    <property type="entry name" value="M23ase_b-sheet_dom"/>
</dbReference>
<accession>A0A1G6G4Y1</accession>
<dbReference type="Pfam" id="PF01551">
    <property type="entry name" value="Peptidase_M23"/>
    <property type="match status" value="1"/>
</dbReference>
<gene>
    <name evidence="2" type="ORF">SAMN05192581_101447</name>
</gene>
<dbReference type="Proteomes" id="UP000183670">
    <property type="component" value="Unassembled WGS sequence"/>
</dbReference>
<dbReference type="AlphaFoldDB" id="A0A1G6G4Y1"/>
<name>A0A1G6G4Y1_BACOV</name>
<evidence type="ECO:0000313" key="2">
    <source>
        <dbReference type="EMBL" id="SDB76883.1"/>
    </source>
</evidence>
<dbReference type="PANTHER" id="PTHR21666:SF270">
    <property type="entry name" value="MUREIN HYDROLASE ACTIVATOR ENVC"/>
    <property type="match status" value="1"/>
</dbReference>
<feature type="domain" description="M23ase beta-sheet core" evidence="1">
    <location>
        <begin position="45"/>
        <end position="130"/>
    </location>
</feature>
<dbReference type="GO" id="GO:0004222">
    <property type="term" value="F:metalloendopeptidase activity"/>
    <property type="evidence" value="ECO:0007669"/>
    <property type="project" value="TreeGrafter"/>
</dbReference>
<reference evidence="2 3" key="1">
    <citation type="submission" date="2016-10" db="EMBL/GenBank/DDBJ databases">
        <authorList>
            <person name="de Groot N.N."/>
        </authorList>
    </citation>
    <scope>NUCLEOTIDE SEQUENCE [LARGE SCALE GENOMIC DNA]</scope>
    <source>
        <strain evidence="2 3">NLAE-zl-C500</strain>
    </source>
</reference>
<proteinExistence type="predicted"/>
<dbReference type="Gene3D" id="2.70.70.10">
    <property type="entry name" value="Glucose Permease (Domain IIA)"/>
    <property type="match status" value="1"/>
</dbReference>
<dbReference type="EMBL" id="FMYE01000014">
    <property type="protein sequence ID" value="SDB76883.1"/>
    <property type="molecule type" value="Genomic_DNA"/>
</dbReference>
<evidence type="ECO:0000313" key="3">
    <source>
        <dbReference type="Proteomes" id="UP000183670"/>
    </source>
</evidence>
<dbReference type="InterPro" id="IPR011055">
    <property type="entry name" value="Dup_hybrid_motif"/>
</dbReference>
<dbReference type="RefSeq" id="WP_046151598.1">
    <property type="nucleotide sequence ID" value="NZ_FMYE01000014.1"/>
</dbReference>
<dbReference type="PANTHER" id="PTHR21666">
    <property type="entry name" value="PEPTIDASE-RELATED"/>
    <property type="match status" value="1"/>
</dbReference>
<evidence type="ECO:0000259" key="1">
    <source>
        <dbReference type="Pfam" id="PF01551"/>
    </source>
</evidence>
<dbReference type="InterPro" id="IPR050570">
    <property type="entry name" value="Cell_wall_metabolism_enzyme"/>
</dbReference>
<protein>
    <submittedName>
        <fullName evidence="2">Peptidase family M23</fullName>
    </submittedName>
</protein>
<organism evidence="2 3">
    <name type="scientific">Bacteroides ovatus</name>
    <dbReference type="NCBI Taxonomy" id="28116"/>
    <lineage>
        <taxon>Bacteria</taxon>
        <taxon>Pseudomonadati</taxon>
        <taxon>Bacteroidota</taxon>
        <taxon>Bacteroidia</taxon>
        <taxon>Bacteroidales</taxon>
        <taxon>Bacteroidaceae</taxon>
        <taxon>Bacteroides</taxon>
    </lineage>
</organism>
<dbReference type="SUPFAM" id="SSF51261">
    <property type="entry name" value="Duplicated hybrid motif"/>
    <property type="match status" value="1"/>
</dbReference>
<sequence length="275" mass="31495">MNYTEEMILRSDSGYCMPFEERDKNVELSLGYGNQRHPVSGETFFHHGLDFNATRYLLSALATGTVSGVGRDNEHGIYQVIRYGKYEVKYSHLADVYANFGQNVQAGMMVALSGDLLHLEVRFDGEEMNPIDFLSMLFSNIKAIEHNGSLSFPEFENFEMNTPTNYEKDKDEIEELMMHFLPTYLMDLHRGQYILPERTEQSLRNIFSLSASKNYFFDSMPSMANPLGIGQRAMPLVCKVQNLLIGDFLNYLALRHNVYLSTMNDVLKKKSSTKP</sequence>